<dbReference type="STRING" id="589865.DaAHT2_0125"/>
<keyword evidence="2" id="KW-0418">Kinase</keyword>
<dbReference type="KEGG" id="dak:DaAHT2_0125"/>
<dbReference type="RefSeq" id="WP_013162369.1">
    <property type="nucleotide sequence ID" value="NC_014216.1"/>
</dbReference>
<keyword evidence="3" id="KW-1185">Reference proteome</keyword>
<keyword evidence="2" id="KW-0808">Transferase</keyword>
<dbReference type="HOGENOM" id="CLU_015408_0_0_7"/>
<keyword evidence="2" id="KW-0670">Pyruvate</keyword>
<evidence type="ECO:0000313" key="2">
    <source>
        <dbReference type="EMBL" id="ADH84838.1"/>
    </source>
</evidence>
<dbReference type="InterPro" id="IPR002192">
    <property type="entry name" value="PPDK_AMP/ATP-bd"/>
</dbReference>
<dbReference type="InterPro" id="IPR013815">
    <property type="entry name" value="ATP_grasp_subdomain_1"/>
</dbReference>
<protein>
    <submittedName>
        <fullName evidence="2">Pyruvate phosphate dikinase PEP/pyruvate-binding protein</fullName>
    </submittedName>
</protein>
<sequence>MSYNYSHLSTGIRGLDRVIKGVMPGDNIVWQVREIDDYRYFVQRYAKFADLKNQRLVYFRYASHPPLLDPEEFPAAEIHHPDPEEGFEPFITQIHETIKQHGRGGYYVFDSLSDLANAWYSDRMLGNFFMLTCPYLLDMEALAFFALLRDQHSYSALTPVHETAQVIFDIYKSRDNIYVHPLKAQQRYSATMYMLHAMRENEFVPVTNSALNSEILAFTPFHSTDHAFEERDRWNRYFQEAALAVQQSREVEIDPETRQRHLRRLLEMVVTRSERMQELAARYLEIENLLEIGKRMIGTGLIGGKATGMLLSRAILQKDAPELRDVVEVHDSFYVGSDVFYTYMVINGCWWIRRQQKDTETLLGVAEYARRVILTGHFPEDIVRKLSDMLDYFGQSPIIVRSSSLLEDNYGNAFSGKYESVFCPNQGSSQRRLENLLTAIKLVYASTLSEKALHYREQMGILDKDEQMSLLIQRVSGDLHGNYFFPAVGGVGYSYNPYAWHPEIKPESGLIRIVYGMGTRAVDRADDDYTRIAALSAPDKRPESSIDELRKFAQKRVDAIDLTANRLLPVDFDEIAKYSPPQELRLAASQDPQTNAPYISFNGLFKNTPFVAHMQKLLGTLDSAYQYPVDIEFTLNFTGEEGCRSLAASQDSRGEEVMACDPAANYRINLVQCRPFEVRKSEEVSLDFAEDKDKQVLLAARQGTVIGRSRALNPRRLVLVSPDHYGALPVSQKHLAARAIGKIMKVTPEELPAVLVGPGRWGTTTVSLGIPVTFSEICQAACVIEVVAMHEGLIPDVSLGTHFFNDLVEFDIMYLAFYPGKEGSELNRELLAGFRNRYLDLVPEPEYRALAEIITVVDFSRDELVLAADIVGQSYQLYRVPAGKEDFDNVP</sequence>
<accession>D6Z5V6</accession>
<name>D6Z5V6_DESAT</name>
<dbReference type="OrthoDB" id="9812167at2"/>
<gene>
    <name evidence="2" type="ordered locus">DaAHT2_0125</name>
</gene>
<dbReference type="Proteomes" id="UP000001508">
    <property type="component" value="Chromosome"/>
</dbReference>
<dbReference type="eggNOG" id="COG0574">
    <property type="taxonomic scope" value="Bacteria"/>
</dbReference>
<dbReference type="Pfam" id="PF01326">
    <property type="entry name" value="PPDK_N"/>
    <property type="match status" value="1"/>
</dbReference>
<reference evidence="3" key="1">
    <citation type="submission" date="2010-02" db="EMBL/GenBank/DDBJ databases">
        <title>Complete sequence of Desulfurivibrio alkaliphilus AHT2.</title>
        <authorList>
            <consortium name="US DOE Joint Genome Institute"/>
            <person name="Pitluck S."/>
            <person name="Chertkov O."/>
            <person name="Detter J.C."/>
            <person name="Han C."/>
            <person name="Tapia R."/>
            <person name="Larimer F."/>
            <person name="Land M."/>
            <person name="Hauser L."/>
            <person name="Kyrpides N."/>
            <person name="Mikhailova N."/>
            <person name="Sorokin D.Y."/>
            <person name="Muyzer G."/>
            <person name="Woyke T."/>
        </authorList>
    </citation>
    <scope>NUCLEOTIDE SEQUENCE [LARGE SCALE GENOMIC DNA]</scope>
    <source>
        <strain evidence="3">DSM 19089 / UNIQEM U267 / AHT2</strain>
    </source>
</reference>
<dbReference type="Gene3D" id="3.30.1490.20">
    <property type="entry name" value="ATP-grasp fold, A domain"/>
    <property type="match status" value="1"/>
</dbReference>
<evidence type="ECO:0000259" key="1">
    <source>
        <dbReference type="Pfam" id="PF01326"/>
    </source>
</evidence>
<dbReference type="AlphaFoldDB" id="D6Z5V6"/>
<dbReference type="SUPFAM" id="SSF56059">
    <property type="entry name" value="Glutathione synthetase ATP-binding domain-like"/>
    <property type="match status" value="1"/>
</dbReference>
<organism evidence="2 3">
    <name type="scientific">Desulfurivibrio alkaliphilus (strain DSM 19089 / UNIQEM U267 / AHT2)</name>
    <dbReference type="NCBI Taxonomy" id="589865"/>
    <lineage>
        <taxon>Bacteria</taxon>
        <taxon>Pseudomonadati</taxon>
        <taxon>Thermodesulfobacteriota</taxon>
        <taxon>Desulfobulbia</taxon>
        <taxon>Desulfobulbales</taxon>
        <taxon>Desulfobulbaceae</taxon>
        <taxon>Desulfurivibrio</taxon>
    </lineage>
</organism>
<feature type="domain" description="Pyruvate phosphate dikinase AMP/ATP-binding" evidence="1">
    <location>
        <begin position="301"/>
        <end position="684"/>
    </location>
</feature>
<proteinExistence type="predicted"/>
<evidence type="ECO:0000313" key="3">
    <source>
        <dbReference type="Proteomes" id="UP000001508"/>
    </source>
</evidence>
<dbReference type="EMBL" id="CP001940">
    <property type="protein sequence ID" value="ADH84838.1"/>
    <property type="molecule type" value="Genomic_DNA"/>
</dbReference>
<dbReference type="GO" id="GO:0016301">
    <property type="term" value="F:kinase activity"/>
    <property type="evidence" value="ECO:0007669"/>
    <property type="project" value="UniProtKB-KW"/>
</dbReference>
<dbReference type="GO" id="GO:0005524">
    <property type="term" value="F:ATP binding"/>
    <property type="evidence" value="ECO:0007669"/>
    <property type="project" value="InterPro"/>
</dbReference>
<dbReference type="InParanoid" id="D6Z5V6"/>